<dbReference type="NCBIfam" id="TIGR01143">
    <property type="entry name" value="murF"/>
    <property type="match status" value="1"/>
</dbReference>
<sequence>MIKMTIGRIAEMCGGKLNGAAEAVSHGVVIDSRQVYENCLFIPIIGERVDGHDFVADVLSKGASAALWQRDRGEAPAGNIIVVDDTLQALQQLASAYLEQSEAKVIGVTGSNGKTTTKDMVDALLSQAYRVHKTQGNFNSHIGLPLTILSMPEHTEMIILEMGMRGRGEIELLSHIARPHAAIITNIGESHLELLGTREEIARAKMEIVSGLRPDGLFVYHGDEPLLHMLLNEPELRAQSMQKIAFGVNESNDWQVTGVMSRGRSTIFTTNVHEDEAWTLPLPGLHNVTNALAAMAIAVHYGVTLEQIRTGLSELKLSGMRIEQVEGAGGVTLLNDAYNASPSSMKAALDVLDGMKEHRRRIAVLGDMLELGTDEQVYHEQMGAYAATRVDLLFTYGERGRYIADAARAQMSPELVYDYTSKPELISALLETVQQGDVVLFKGSRGMRLEEVLQALMPDSISNAEALEE</sequence>
<evidence type="ECO:0000256" key="8">
    <source>
        <dbReference type="ARBA" id="ARBA00023306"/>
    </source>
</evidence>
<keyword evidence="8 10" id="KW-0131">Cell cycle</keyword>
<keyword evidence="16" id="KW-1185">Reference proteome</keyword>
<dbReference type="Proteomes" id="UP001185028">
    <property type="component" value="Unassembled WGS sequence"/>
</dbReference>
<keyword evidence="2 10" id="KW-0436">Ligase</keyword>
<accession>A0ABU1J5I1</accession>
<keyword evidence="9 10" id="KW-0961">Cell wall biogenesis/degradation</keyword>
<feature type="domain" description="Mur ligase central" evidence="14">
    <location>
        <begin position="108"/>
        <end position="298"/>
    </location>
</feature>
<dbReference type="EC" id="6.3.2.10" evidence="10 11"/>
<comment type="similarity">
    <text evidence="10">Belongs to the MurCDEF family. MurF subfamily.</text>
</comment>
<gene>
    <name evidence="10" type="primary">murF</name>
    <name evidence="15" type="ORF">JOC58_003651</name>
</gene>
<keyword evidence="6 10" id="KW-0133">Cell shape</keyword>
<evidence type="ECO:0000256" key="9">
    <source>
        <dbReference type="ARBA" id="ARBA00023316"/>
    </source>
</evidence>
<evidence type="ECO:0000313" key="15">
    <source>
        <dbReference type="EMBL" id="MDR6245738.1"/>
    </source>
</evidence>
<dbReference type="HAMAP" id="MF_02019">
    <property type="entry name" value="MurF"/>
    <property type="match status" value="1"/>
</dbReference>
<evidence type="ECO:0000256" key="10">
    <source>
        <dbReference type="HAMAP-Rule" id="MF_02019"/>
    </source>
</evidence>
<keyword evidence="4 10" id="KW-0547">Nucleotide-binding</keyword>
<dbReference type="SUPFAM" id="SSF53623">
    <property type="entry name" value="MurD-like peptide ligases, catalytic domain"/>
    <property type="match status" value="1"/>
</dbReference>
<comment type="pathway">
    <text evidence="10 11">Cell wall biogenesis; peptidoglycan biosynthesis.</text>
</comment>
<organism evidence="15 16">
    <name type="scientific">Paenibacillus hunanensis</name>
    <dbReference type="NCBI Taxonomy" id="539262"/>
    <lineage>
        <taxon>Bacteria</taxon>
        <taxon>Bacillati</taxon>
        <taxon>Bacillota</taxon>
        <taxon>Bacilli</taxon>
        <taxon>Bacillales</taxon>
        <taxon>Paenibacillaceae</taxon>
        <taxon>Paenibacillus</taxon>
    </lineage>
</organism>
<dbReference type="InterPro" id="IPR004101">
    <property type="entry name" value="Mur_ligase_C"/>
</dbReference>
<feature type="domain" description="Mur ligase N-terminal catalytic" evidence="12">
    <location>
        <begin position="26"/>
        <end position="97"/>
    </location>
</feature>
<feature type="binding site" evidence="10">
    <location>
        <begin position="110"/>
        <end position="116"/>
    </location>
    <ligand>
        <name>ATP</name>
        <dbReference type="ChEBI" id="CHEBI:30616"/>
    </ligand>
</feature>
<dbReference type="GO" id="GO:0047480">
    <property type="term" value="F:UDP-N-acetylmuramoyl-tripeptide-D-alanyl-D-alanine ligase activity"/>
    <property type="evidence" value="ECO:0007669"/>
    <property type="project" value="UniProtKB-EC"/>
</dbReference>
<dbReference type="Gene3D" id="3.40.1190.10">
    <property type="entry name" value="Mur-like, catalytic domain"/>
    <property type="match status" value="1"/>
</dbReference>
<dbReference type="InterPro" id="IPR036615">
    <property type="entry name" value="Mur_ligase_C_dom_sf"/>
</dbReference>
<evidence type="ECO:0000256" key="1">
    <source>
        <dbReference type="ARBA" id="ARBA00022490"/>
    </source>
</evidence>
<proteinExistence type="inferred from homology"/>
<dbReference type="Pfam" id="PF08245">
    <property type="entry name" value="Mur_ligase_M"/>
    <property type="match status" value="1"/>
</dbReference>
<evidence type="ECO:0000256" key="2">
    <source>
        <dbReference type="ARBA" id="ARBA00022598"/>
    </source>
</evidence>
<dbReference type="EMBL" id="JAVDQH010000017">
    <property type="protein sequence ID" value="MDR6245738.1"/>
    <property type="molecule type" value="Genomic_DNA"/>
</dbReference>
<dbReference type="SUPFAM" id="SSF63418">
    <property type="entry name" value="MurE/MurF N-terminal domain"/>
    <property type="match status" value="1"/>
</dbReference>
<evidence type="ECO:0000259" key="12">
    <source>
        <dbReference type="Pfam" id="PF01225"/>
    </source>
</evidence>
<dbReference type="PANTHER" id="PTHR43024">
    <property type="entry name" value="UDP-N-ACETYLMURAMOYL-TRIPEPTIDE--D-ALANYL-D-ALANINE LIGASE"/>
    <property type="match status" value="1"/>
</dbReference>
<keyword evidence="5 10" id="KW-0067">ATP-binding</keyword>
<evidence type="ECO:0000256" key="11">
    <source>
        <dbReference type="RuleBase" id="RU004136"/>
    </source>
</evidence>
<dbReference type="InterPro" id="IPR005863">
    <property type="entry name" value="UDP-N-AcMur_synth"/>
</dbReference>
<dbReference type="InterPro" id="IPR000713">
    <property type="entry name" value="Mur_ligase_N"/>
</dbReference>
<dbReference type="InterPro" id="IPR013221">
    <property type="entry name" value="Mur_ligase_cen"/>
</dbReference>
<dbReference type="InterPro" id="IPR036565">
    <property type="entry name" value="Mur-like_cat_sf"/>
</dbReference>
<keyword evidence="1 10" id="KW-0963">Cytoplasm</keyword>
<dbReference type="SUPFAM" id="SSF53244">
    <property type="entry name" value="MurD-like peptide ligases, peptide-binding domain"/>
    <property type="match status" value="1"/>
</dbReference>
<name>A0ABU1J5I1_9BACL</name>
<evidence type="ECO:0000256" key="7">
    <source>
        <dbReference type="ARBA" id="ARBA00022984"/>
    </source>
</evidence>
<dbReference type="Gene3D" id="3.40.1390.10">
    <property type="entry name" value="MurE/MurF, N-terminal domain"/>
    <property type="match status" value="1"/>
</dbReference>
<comment type="caution">
    <text evidence="15">The sequence shown here is derived from an EMBL/GenBank/DDBJ whole genome shotgun (WGS) entry which is preliminary data.</text>
</comment>
<evidence type="ECO:0000256" key="4">
    <source>
        <dbReference type="ARBA" id="ARBA00022741"/>
    </source>
</evidence>
<evidence type="ECO:0000256" key="6">
    <source>
        <dbReference type="ARBA" id="ARBA00022960"/>
    </source>
</evidence>
<dbReference type="Gene3D" id="3.90.190.20">
    <property type="entry name" value="Mur ligase, C-terminal domain"/>
    <property type="match status" value="1"/>
</dbReference>
<reference evidence="15 16" key="1">
    <citation type="submission" date="2023-07" db="EMBL/GenBank/DDBJ databases">
        <title>Genomic Encyclopedia of Type Strains, Phase IV (KMG-IV): sequencing the most valuable type-strain genomes for metagenomic binning, comparative biology and taxonomic classification.</title>
        <authorList>
            <person name="Goeker M."/>
        </authorList>
    </citation>
    <scope>NUCLEOTIDE SEQUENCE [LARGE SCALE GENOMIC DNA]</scope>
    <source>
        <strain evidence="15 16">DSM 22170</strain>
    </source>
</reference>
<dbReference type="InterPro" id="IPR035911">
    <property type="entry name" value="MurE/MurF_N"/>
</dbReference>
<protein>
    <recommendedName>
        <fullName evidence="10 11">UDP-N-acetylmuramoyl-tripeptide--D-alanyl-D-alanine ligase</fullName>
        <ecNumber evidence="10 11">6.3.2.10</ecNumber>
    </recommendedName>
    <alternativeName>
        <fullName evidence="10">D-alanyl-D-alanine-adding enzyme</fullName>
    </alternativeName>
</protein>
<dbReference type="PANTHER" id="PTHR43024:SF1">
    <property type="entry name" value="UDP-N-ACETYLMURAMOYL-TRIPEPTIDE--D-ALANYL-D-ALANINE LIGASE"/>
    <property type="match status" value="1"/>
</dbReference>
<evidence type="ECO:0000259" key="13">
    <source>
        <dbReference type="Pfam" id="PF02875"/>
    </source>
</evidence>
<dbReference type="Pfam" id="PF01225">
    <property type="entry name" value="Mur_ligase"/>
    <property type="match status" value="1"/>
</dbReference>
<comment type="function">
    <text evidence="10 11">Involved in cell wall formation. Catalyzes the final step in the synthesis of UDP-N-acetylmuramoyl-pentapeptide, the precursor of murein.</text>
</comment>
<dbReference type="Pfam" id="PF02875">
    <property type="entry name" value="Mur_ligase_C"/>
    <property type="match status" value="1"/>
</dbReference>
<evidence type="ECO:0000256" key="3">
    <source>
        <dbReference type="ARBA" id="ARBA00022618"/>
    </source>
</evidence>
<comment type="subcellular location">
    <subcellularLocation>
        <location evidence="10 11">Cytoplasm</location>
    </subcellularLocation>
</comment>
<evidence type="ECO:0000259" key="14">
    <source>
        <dbReference type="Pfam" id="PF08245"/>
    </source>
</evidence>
<evidence type="ECO:0000256" key="5">
    <source>
        <dbReference type="ARBA" id="ARBA00022840"/>
    </source>
</evidence>
<comment type="catalytic activity">
    <reaction evidence="10 11">
        <text>D-alanyl-D-alanine + UDP-N-acetyl-alpha-D-muramoyl-L-alanyl-gamma-D-glutamyl-meso-2,6-diaminopimelate + ATP = UDP-N-acetyl-alpha-D-muramoyl-L-alanyl-gamma-D-glutamyl-meso-2,6-diaminopimeloyl-D-alanyl-D-alanine + ADP + phosphate + H(+)</text>
        <dbReference type="Rhea" id="RHEA:28374"/>
        <dbReference type="ChEBI" id="CHEBI:15378"/>
        <dbReference type="ChEBI" id="CHEBI:30616"/>
        <dbReference type="ChEBI" id="CHEBI:43474"/>
        <dbReference type="ChEBI" id="CHEBI:57822"/>
        <dbReference type="ChEBI" id="CHEBI:61386"/>
        <dbReference type="ChEBI" id="CHEBI:83905"/>
        <dbReference type="ChEBI" id="CHEBI:456216"/>
        <dbReference type="EC" id="6.3.2.10"/>
    </reaction>
</comment>
<keyword evidence="7 10" id="KW-0573">Peptidoglycan synthesis</keyword>
<evidence type="ECO:0000313" key="16">
    <source>
        <dbReference type="Proteomes" id="UP001185028"/>
    </source>
</evidence>
<dbReference type="InterPro" id="IPR051046">
    <property type="entry name" value="MurCDEF_CellWall_CoF430Synth"/>
</dbReference>
<feature type="domain" description="Mur ligase C-terminal" evidence="13">
    <location>
        <begin position="320"/>
        <end position="445"/>
    </location>
</feature>
<keyword evidence="3 10" id="KW-0132">Cell division</keyword>